<proteinExistence type="predicted"/>
<reference evidence="6" key="1">
    <citation type="submission" date="2015-07" db="EMBL/GenBank/DDBJ databases">
        <authorList>
            <person name="Rodrigo-Torres Lidia"/>
            <person name="Arahal R.David."/>
        </authorList>
    </citation>
    <scope>NUCLEOTIDE SEQUENCE [LARGE SCALE GENOMIC DNA]</scope>
    <source>
        <strain evidence="6">CECT 5096</strain>
    </source>
</reference>
<dbReference type="InterPro" id="IPR009003">
    <property type="entry name" value="Peptidase_S1_PA"/>
</dbReference>
<dbReference type="PANTHER" id="PTHR43343:SF3">
    <property type="entry name" value="PROTEASE DO-LIKE 8, CHLOROPLASTIC"/>
    <property type="match status" value="1"/>
</dbReference>
<organism evidence="5 6">
    <name type="scientific">Roseibium album</name>
    <dbReference type="NCBI Taxonomy" id="311410"/>
    <lineage>
        <taxon>Bacteria</taxon>
        <taxon>Pseudomonadati</taxon>
        <taxon>Pseudomonadota</taxon>
        <taxon>Alphaproteobacteria</taxon>
        <taxon>Hyphomicrobiales</taxon>
        <taxon>Stappiaceae</taxon>
        <taxon>Roseibium</taxon>
    </lineage>
</organism>
<dbReference type="OrthoDB" id="7671045at2"/>
<dbReference type="PRINTS" id="PR00834">
    <property type="entry name" value="PROTEASES2C"/>
</dbReference>
<dbReference type="Gene3D" id="2.40.10.120">
    <property type="match status" value="2"/>
</dbReference>
<evidence type="ECO:0000313" key="6">
    <source>
        <dbReference type="Proteomes" id="UP000049983"/>
    </source>
</evidence>
<gene>
    <name evidence="5" type="primary">degP</name>
    <name evidence="5" type="ORF">LA5096_05732</name>
</gene>
<protein>
    <submittedName>
        <fullName evidence="5">Periplasmic serine endoprotease DegP</fullName>
        <ecNumber evidence="5">3.4.21.107</ecNumber>
    </submittedName>
</protein>
<keyword evidence="6" id="KW-1185">Reference proteome</keyword>
<accession>A0A0M7AY20</accession>
<dbReference type="RefSeq" id="WP_055120225.1">
    <property type="nucleotide sequence ID" value="NZ_CXWA01000009.1"/>
</dbReference>
<dbReference type="InterPro" id="IPR036034">
    <property type="entry name" value="PDZ_sf"/>
</dbReference>
<feature type="signal peptide" evidence="3">
    <location>
        <begin position="1"/>
        <end position="26"/>
    </location>
</feature>
<dbReference type="InterPro" id="IPR051201">
    <property type="entry name" value="Chloro_Bact_Ser_Proteases"/>
</dbReference>
<keyword evidence="2 5" id="KW-0378">Hydrolase</keyword>
<dbReference type="SUPFAM" id="SSF48452">
    <property type="entry name" value="TPR-like"/>
    <property type="match status" value="1"/>
</dbReference>
<sequence>MPRRTGFSVFFALIVCLFLTTAPLSATPEETLEHVVSVLPVWPGHEQGGQGASPGTAPEGSGVVVRRGVIATAFHVVEPAERVDIRLSDGRVLPARLIAGDAASDIALLSVETDLVPFEISPAPGLAQPACAIGNAFGLGLSVTCGVVSAVGVTNAGFNAVEDFVQTDAAANPGSSGGALVDAQGRLIGMMSAIFASGADANIGVNFAVSAKLLMRVTDALLADGKVEYLSADWRLGSADNAQLAKVAAPVVGTVRAGGKAHAAGIETGDLILEIGSRRTRTPRDALTALALLPPQTTVVDVGVLRGGAEKTVSLSFVEPTRQPDLDVQKNSDPDCPHPSAVCALRQAVFPVSSFDPVGSATRIASDLLVTNRHVVGNRKDATVHTPGGSKTAKVVPSAFRGDLVLLKVDGLPEDGQILDPASARPAEGPYYAIGADIARREVRVFEPGELILAPAEGADLGRLHVRARMQPGVSGGALVDGDGDLAGIAVGGGDGRYEAIPVAAIQLLLQQRESPEATRMTNRLGINFAACATAIDSVLAGERQEEALGQLSKTCKASSNHGQLLEAGRLLAQAGDFDAAISLHGQASDQVPNSINSRMSLLVSLQLATRFEDMTDHARWLLKAAPDDPQALRFSIQSGVWGGDPELAEAGYRALLKADPRQAQAARRFIDSAPPAPRRR</sequence>
<dbReference type="SMART" id="SM00228">
    <property type="entry name" value="PDZ"/>
    <property type="match status" value="1"/>
</dbReference>
<dbReference type="InterPro" id="IPR001478">
    <property type="entry name" value="PDZ"/>
</dbReference>
<dbReference type="GeneID" id="97672971"/>
<dbReference type="AlphaFoldDB" id="A0A0M7AY20"/>
<evidence type="ECO:0000313" key="5">
    <source>
        <dbReference type="EMBL" id="CTQ78613.1"/>
    </source>
</evidence>
<dbReference type="Gene3D" id="1.25.40.10">
    <property type="entry name" value="Tetratricopeptide repeat domain"/>
    <property type="match status" value="1"/>
</dbReference>
<evidence type="ECO:0000256" key="1">
    <source>
        <dbReference type="ARBA" id="ARBA00022670"/>
    </source>
</evidence>
<feature type="chain" id="PRO_5009788148" evidence="3">
    <location>
        <begin position="27"/>
        <end position="681"/>
    </location>
</feature>
<keyword evidence="1 5" id="KW-0645">Protease</keyword>
<evidence type="ECO:0000259" key="4">
    <source>
        <dbReference type="SMART" id="SM00228"/>
    </source>
</evidence>
<dbReference type="Pfam" id="PF13365">
    <property type="entry name" value="Trypsin_2"/>
    <property type="match status" value="2"/>
</dbReference>
<dbReference type="STRING" id="311410.LA5095_05157"/>
<dbReference type="EMBL" id="CXWC01000015">
    <property type="protein sequence ID" value="CTQ78613.1"/>
    <property type="molecule type" value="Genomic_DNA"/>
</dbReference>
<dbReference type="InterPro" id="IPR041489">
    <property type="entry name" value="PDZ_6"/>
</dbReference>
<dbReference type="PANTHER" id="PTHR43343">
    <property type="entry name" value="PEPTIDASE S12"/>
    <property type="match status" value="1"/>
</dbReference>
<dbReference type="SUPFAM" id="SSF50494">
    <property type="entry name" value="Trypsin-like serine proteases"/>
    <property type="match status" value="2"/>
</dbReference>
<name>A0A0M7AY20_9HYPH</name>
<dbReference type="Pfam" id="PF17820">
    <property type="entry name" value="PDZ_6"/>
    <property type="match status" value="1"/>
</dbReference>
<dbReference type="GO" id="GO:0004252">
    <property type="term" value="F:serine-type endopeptidase activity"/>
    <property type="evidence" value="ECO:0007669"/>
    <property type="project" value="InterPro"/>
</dbReference>
<evidence type="ECO:0000256" key="3">
    <source>
        <dbReference type="SAM" id="SignalP"/>
    </source>
</evidence>
<dbReference type="GO" id="GO:0006508">
    <property type="term" value="P:proteolysis"/>
    <property type="evidence" value="ECO:0007669"/>
    <property type="project" value="UniProtKB-KW"/>
</dbReference>
<dbReference type="InterPro" id="IPR011990">
    <property type="entry name" value="TPR-like_helical_dom_sf"/>
</dbReference>
<keyword evidence="3" id="KW-0732">Signal</keyword>
<feature type="domain" description="PDZ" evidence="4">
    <location>
        <begin position="211"/>
        <end position="308"/>
    </location>
</feature>
<dbReference type="SUPFAM" id="SSF50156">
    <property type="entry name" value="PDZ domain-like"/>
    <property type="match status" value="1"/>
</dbReference>
<dbReference type="EC" id="3.4.21.107" evidence="5"/>
<dbReference type="Gene3D" id="2.30.42.10">
    <property type="match status" value="1"/>
</dbReference>
<dbReference type="Proteomes" id="UP000049983">
    <property type="component" value="Unassembled WGS sequence"/>
</dbReference>
<dbReference type="InterPro" id="IPR001940">
    <property type="entry name" value="Peptidase_S1C"/>
</dbReference>
<evidence type="ECO:0000256" key="2">
    <source>
        <dbReference type="ARBA" id="ARBA00022801"/>
    </source>
</evidence>